<evidence type="ECO:0000313" key="1">
    <source>
        <dbReference type="EMBL" id="BAW26754.1"/>
    </source>
</evidence>
<dbReference type="RefSeq" id="WP_073937736.1">
    <property type="nucleotide sequence ID" value="NZ_AP015030.1"/>
</dbReference>
<evidence type="ECO:0000313" key="2">
    <source>
        <dbReference type="Proteomes" id="UP000218731"/>
    </source>
</evidence>
<keyword evidence="1" id="KW-0614">Plasmid</keyword>
<accession>A0A1L7NMU0</accession>
<organism evidence="1 2">
    <name type="scientific">Pseudomonas putida</name>
    <name type="common">Arthrobacter siderocapsulatus</name>
    <dbReference type="NCBI Taxonomy" id="303"/>
    <lineage>
        <taxon>Bacteria</taxon>
        <taxon>Pseudomonadati</taxon>
        <taxon>Pseudomonadota</taxon>
        <taxon>Gammaproteobacteria</taxon>
        <taxon>Pseudomonadales</taxon>
        <taxon>Pseudomonadaceae</taxon>
        <taxon>Pseudomonas</taxon>
    </lineage>
</organism>
<proteinExistence type="predicted"/>
<reference evidence="1 2" key="1">
    <citation type="submission" date="2015-11" db="EMBL/GenBank/DDBJ databases">
        <title>Complete genome sequencing of a biphenyl-degrading bacterium, Pseudomonas putida KF715 (=NBRC110667).</title>
        <authorList>
            <person name="Suenaga H."/>
            <person name="Fujihara N."/>
            <person name="Watanabe T."/>
            <person name="Hirose J."/>
            <person name="Kimura N."/>
            <person name="Yamazoe A."/>
            <person name="Hosoyama A."/>
            <person name="Shimodaira J."/>
            <person name="Furukawa K."/>
        </authorList>
    </citation>
    <scope>NUCLEOTIDE SEQUENCE [LARGE SCALE GENOMIC DNA]</scope>
    <source>
        <strain evidence="1 2">KF715</strain>
        <plasmid evidence="2">Plasmid pkf715a dna</plasmid>
    </source>
</reference>
<gene>
    <name evidence="1" type="ORF">KF715C_pA2490</name>
</gene>
<name>A0A1L7NMU0_PSEPU</name>
<geneLocation type="plasmid" evidence="2">
    <name>pkf715a dna</name>
</geneLocation>
<protein>
    <submittedName>
        <fullName evidence="1">Uncharacterized protein</fullName>
    </submittedName>
</protein>
<dbReference type="Proteomes" id="UP000218731">
    <property type="component" value="Plasmid pKF715A"/>
</dbReference>
<dbReference type="EMBL" id="AP015030">
    <property type="protein sequence ID" value="BAW26754.1"/>
    <property type="molecule type" value="Genomic_DNA"/>
</dbReference>
<sequence>MTQLVSIPAHHFIGNGDTPFLIVGRVWGDDDDTATLIMADSLPEADALFVEALHESAGNTEDDRHEMIADHGSDHIITSRTLLT</sequence>
<dbReference type="AlphaFoldDB" id="A0A1L7NMU0"/>